<keyword evidence="1" id="KW-1133">Transmembrane helix</keyword>
<organism evidence="2 3">
    <name type="scientific">Agrococcus jenensis</name>
    <dbReference type="NCBI Taxonomy" id="46353"/>
    <lineage>
        <taxon>Bacteria</taxon>
        <taxon>Bacillati</taxon>
        <taxon>Actinomycetota</taxon>
        <taxon>Actinomycetes</taxon>
        <taxon>Micrococcales</taxon>
        <taxon>Microbacteriaceae</taxon>
        <taxon>Agrococcus</taxon>
    </lineage>
</organism>
<keyword evidence="1" id="KW-0472">Membrane</keyword>
<feature type="transmembrane region" description="Helical" evidence="1">
    <location>
        <begin position="34"/>
        <end position="57"/>
    </location>
</feature>
<proteinExistence type="predicted"/>
<name>A0A3N2AQT6_9MICO</name>
<comment type="caution">
    <text evidence="2">The sequence shown here is derived from an EMBL/GenBank/DDBJ whole genome shotgun (WGS) entry which is preliminary data.</text>
</comment>
<dbReference type="EMBL" id="RKHJ01000001">
    <property type="protein sequence ID" value="ROR65394.1"/>
    <property type="molecule type" value="Genomic_DNA"/>
</dbReference>
<evidence type="ECO:0000313" key="2">
    <source>
        <dbReference type="EMBL" id="ROR65394.1"/>
    </source>
</evidence>
<keyword evidence="3" id="KW-1185">Reference proteome</keyword>
<protein>
    <submittedName>
        <fullName evidence="2">Uncharacterized protein</fullName>
    </submittedName>
</protein>
<evidence type="ECO:0000313" key="3">
    <source>
        <dbReference type="Proteomes" id="UP000275456"/>
    </source>
</evidence>
<dbReference type="AlphaFoldDB" id="A0A3N2AQT6"/>
<evidence type="ECO:0000256" key="1">
    <source>
        <dbReference type="SAM" id="Phobius"/>
    </source>
</evidence>
<accession>A0A3N2AQT6</accession>
<sequence>MRATIPSSPEALDRIVAPRGGRDLPRSCSRVKKLIHMLDVIVVASALALFALLGLVVKAVERL</sequence>
<gene>
    <name evidence="2" type="ORF">EDD26_0760</name>
</gene>
<keyword evidence="1" id="KW-0812">Transmembrane</keyword>
<reference evidence="2 3" key="1">
    <citation type="submission" date="2018-11" db="EMBL/GenBank/DDBJ databases">
        <title>Sequencing the genomes of 1000 actinobacteria strains.</title>
        <authorList>
            <person name="Klenk H.-P."/>
        </authorList>
    </citation>
    <scope>NUCLEOTIDE SEQUENCE [LARGE SCALE GENOMIC DNA]</scope>
    <source>
        <strain evidence="2 3">DSM 9580</strain>
    </source>
</reference>
<dbReference type="Proteomes" id="UP000275456">
    <property type="component" value="Unassembled WGS sequence"/>
</dbReference>